<protein>
    <submittedName>
        <fullName evidence="5">LuxR C-terminal-related transcriptional regulator</fullName>
    </submittedName>
</protein>
<sequence length="257" mass="28245">MLDEDQLWKNLRDLYESAASHAAFEECLSRLGLGVRPEIERDLSAHLAVIRRQHDDIALLMQGQSVESQLGALQQAGKGAFLLNHLGEVTACNAIATDLIEGVGELRWVGRRVAFADRKTDLQVTALILKMMMASDRPGVAPLTLASSLTVDAVVGEARLEIALYPIATLVDEEARAETRLLLTIERKLWTPATLERSWAAITPAEQRVVRMIALGRSEKTIARLLGVSPNTVKTHRKNAYRKLGVSNRAAFASMSL</sequence>
<dbReference type="PROSITE" id="PS50043">
    <property type="entry name" value="HTH_LUXR_2"/>
    <property type="match status" value="1"/>
</dbReference>
<evidence type="ECO:0000256" key="2">
    <source>
        <dbReference type="ARBA" id="ARBA00023125"/>
    </source>
</evidence>
<dbReference type="RefSeq" id="WP_379876827.1">
    <property type="nucleotide sequence ID" value="NZ_JBHUIP010000012.1"/>
</dbReference>
<keyword evidence="6" id="KW-1185">Reference proteome</keyword>
<evidence type="ECO:0000256" key="1">
    <source>
        <dbReference type="ARBA" id="ARBA00023015"/>
    </source>
</evidence>
<gene>
    <name evidence="5" type="ORF">ACFSM5_12850</name>
</gene>
<evidence type="ECO:0000313" key="5">
    <source>
        <dbReference type="EMBL" id="MFD2263782.1"/>
    </source>
</evidence>
<keyword evidence="3" id="KW-0804">Transcription</keyword>
<evidence type="ECO:0000256" key="3">
    <source>
        <dbReference type="ARBA" id="ARBA00023163"/>
    </source>
</evidence>
<name>A0ABW5DRL4_9PROT</name>
<dbReference type="SMART" id="SM00421">
    <property type="entry name" value="HTH_LUXR"/>
    <property type="match status" value="1"/>
</dbReference>
<dbReference type="InterPro" id="IPR016032">
    <property type="entry name" value="Sig_transdc_resp-reg_C-effctor"/>
</dbReference>
<reference evidence="6" key="1">
    <citation type="journal article" date="2019" name="Int. J. Syst. Evol. Microbiol.">
        <title>The Global Catalogue of Microorganisms (GCM) 10K type strain sequencing project: providing services to taxonomists for standard genome sequencing and annotation.</title>
        <authorList>
            <consortium name="The Broad Institute Genomics Platform"/>
            <consortium name="The Broad Institute Genome Sequencing Center for Infectious Disease"/>
            <person name="Wu L."/>
            <person name="Ma J."/>
        </authorList>
    </citation>
    <scope>NUCLEOTIDE SEQUENCE [LARGE SCALE GENOMIC DNA]</scope>
    <source>
        <strain evidence="6">CGMCC 1.19062</strain>
    </source>
</reference>
<dbReference type="Gene3D" id="1.10.10.10">
    <property type="entry name" value="Winged helix-like DNA-binding domain superfamily/Winged helix DNA-binding domain"/>
    <property type="match status" value="1"/>
</dbReference>
<dbReference type="InterPro" id="IPR036388">
    <property type="entry name" value="WH-like_DNA-bd_sf"/>
</dbReference>
<keyword evidence="1" id="KW-0805">Transcription regulation</keyword>
<dbReference type="PANTHER" id="PTHR44688:SF16">
    <property type="entry name" value="DNA-BINDING TRANSCRIPTIONAL ACTIVATOR DEVR_DOSR"/>
    <property type="match status" value="1"/>
</dbReference>
<evidence type="ECO:0000259" key="4">
    <source>
        <dbReference type="PROSITE" id="PS50043"/>
    </source>
</evidence>
<dbReference type="CDD" id="cd06170">
    <property type="entry name" value="LuxR_C_like"/>
    <property type="match status" value="1"/>
</dbReference>
<accession>A0ABW5DRL4</accession>
<dbReference type="PRINTS" id="PR00038">
    <property type="entry name" value="HTHLUXR"/>
</dbReference>
<dbReference type="EMBL" id="JBHUIP010000012">
    <property type="protein sequence ID" value="MFD2263782.1"/>
    <property type="molecule type" value="Genomic_DNA"/>
</dbReference>
<dbReference type="SUPFAM" id="SSF46894">
    <property type="entry name" value="C-terminal effector domain of the bipartite response regulators"/>
    <property type="match status" value="1"/>
</dbReference>
<dbReference type="PANTHER" id="PTHR44688">
    <property type="entry name" value="DNA-BINDING TRANSCRIPTIONAL ACTIVATOR DEVR_DOSR"/>
    <property type="match status" value="1"/>
</dbReference>
<feature type="domain" description="HTH luxR-type" evidence="4">
    <location>
        <begin position="195"/>
        <end position="257"/>
    </location>
</feature>
<dbReference type="Pfam" id="PF00196">
    <property type="entry name" value="GerE"/>
    <property type="match status" value="1"/>
</dbReference>
<evidence type="ECO:0000313" key="6">
    <source>
        <dbReference type="Proteomes" id="UP001597295"/>
    </source>
</evidence>
<dbReference type="InterPro" id="IPR000792">
    <property type="entry name" value="Tscrpt_reg_LuxR_C"/>
</dbReference>
<keyword evidence="2" id="KW-0238">DNA-binding</keyword>
<comment type="caution">
    <text evidence="5">The sequence shown here is derived from an EMBL/GenBank/DDBJ whole genome shotgun (WGS) entry which is preliminary data.</text>
</comment>
<organism evidence="5 6">
    <name type="scientific">Lacibacterium aquatile</name>
    <dbReference type="NCBI Taxonomy" id="1168082"/>
    <lineage>
        <taxon>Bacteria</taxon>
        <taxon>Pseudomonadati</taxon>
        <taxon>Pseudomonadota</taxon>
        <taxon>Alphaproteobacteria</taxon>
        <taxon>Rhodospirillales</taxon>
        <taxon>Rhodospirillaceae</taxon>
    </lineage>
</organism>
<proteinExistence type="predicted"/>
<dbReference type="Proteomes" id="UP001597295">
    <property type="component" value="Unassembled WGS sequence"/>
</dbReference>